<dbReference type="EMBL" id="BJNT01000015">
    <property type="protein sequence ID" value="GEC86707.1"/>
    <property type="molecule type" value="Genomic_DNA"/>
</dbReference>
<gene>
    <name evidence="2" type="ORF">CVA01_20210</name>
    <name evidence="1" type="ORF">CVAR292_00980</name>
</gene>
<evidence type="ECO:0000313" key="3">
    <source>
        <dbReference type="Proteomes" id="UP000182498"/>
    </source>
</evidence>
<protein>
    <submittedName>
        <fullName evidence="1">Uncharacterized protein</fullName>
    </submittedName>
</protein>
<evidence type="ECO:0000313" key="4">
    <source>
        <dbReference type="Proteomes" id="UP000319986"/>
    </source>
</evidence>
<keyword evidence="3" id="KW-1185">Reference proteome</keyword>
<accession>A0A0X2NLN4</accession>
<name>A0A0X2NLN4_9CORY</name>
<reference evidence="1" key="2">
    <citation type="submission" date="2015-11" db="EMBL/GenBank/DDBJ databases">
        <authorList>
            <person name="Zhang Y."/>
            <person name="Guo Z."/>
        </authorList>
    </citation>
    <scope>NUCLEOTIDE SEQUENCE [LARGE SCALE GENOMIC DNA]</scope>
    <source>
        <strain evidence="1">Mu292</strain>
    </source>
</reference>
<dbReference type="EMBL" id="FAUH01000005">
    <property type="protein sequence ID" value="CUU65648.1"/>
    <property type="molecule type" value="Genomic_DNA"/>
</dbReference>
<dbReference type="Proteomes" id="UP000182498">
    <property type="component" value="Unassembled WGS sequence"/>
</dbReference>
<sequence length="59" mass="6075">MRQYGWISGLLSGFTLTFTDRGAGSISMVVGGVVILPVGVVCGTLNKLGVGYGVQIDTL</sequence>
<evidence type="ECO:0000313" key="1">
    <source>
        <dbReference type="EMBL" id="CUU65648.1"/>
    </source>
</evidence>
<reference evidence="2 4" key="3">
    <citation type="submission" date="2019-06" db="EMBL/GenBank/DDBJ databases">
        <title>Whole genome shotgun sequence of Corynebacterium variabile NBRC 15286.</title>
        <authorList>
            <person name="Hosoyama A."/>
            <person name="Uohara A."/>
            <person name="Ohji S."/>
            <person name="Ichikawa N."/>
        </authorList>
    </citation>
    <scope>NUCLEOTIDE SEQUENCE [LARGE SCALE GENOMIC DNA]</scope>
    <source>
        <strain evidence="2 4">NBRC 15286</strain>
    </source>
</reference>
<dbReference type="Proteomes" id="UP000319986">
    <property type="component" value="Unassembled WGS sequence"/>
</dbReference>
<proteinExistence type="predicted"/>
<evidence type="ECO:0000313" key="2">
    <source>
        <dbReference type="EMBL" id="GEC86707.1"/>
    </source>
</evidence>
<reference evidence="3" key="1">
    <citation type="submission" date="2015-11" db="EMBL/GenBank/DDBJ databases">
        <authorList>
            <person name="Dugat-Bony E."/>
        </authorList>
    </citation>
    <scope>NUCLEOTIDE SEQUENCE [LARGE SCALE GENOMIC DNA]</scope>
    <source>
        <strain evidence="3">Mu292</strain>
    </source>
</reference>
<dbReference type="AlphaFoldDB" id="A0A0X2NLN4"/>
<organism evidence="1 3">
    <name type="scientific">Corynebacterium variabile</name>
    <dbReference type="NCBI Taxonomy" id="1727"/>
    <lineage>
        <taxon>Bacteria</taxon>
        <taxon>Bacillati</taxon>
        <taxon>Actinomycetota</taxon>
        <taxon>Actinomycetes</taxon>
        <taxon>Mycobacteriales</taxon>
        <taxon>Corynebacteriaceae</taxon>
        <taxon>Corynebacterium</taxon>
    </lineage>
</organism>